<dbReference type="CDD" id="cd12148">
    <property type="entry name" value="fungal_TF_MHR"/>
    <property type="match status" value="1"/>
</dbReference>
<protein>
    <recommendedName>
        <fullName evidence="7">Zn(2)-C6 fungal-type domain-containing protein</fullName>
    </recommendedName>
</protein>
<feature type="region of interest" description="Disordered" evidence="6">
    <location>
        <begin position="106"/>
        <end position="125"/>
    </location>
</feature>
<dbReference type="Pfam" id="PF04082">
    <property type="entry name" value="Fungal_trans"/>
    <property type="match status" value="1"/>
</dbReference>
<dbReference type="InterPro" id="IPR007219">
    <property type="entry name" value="XnlR_reg_dom"/>
</dbReference>
<evidence type="ECO:0000313" key="9">
    <source>
        <dbReference type="Proteomes" id="UP000054342"/>
    </source>
</evidence>
<dbReference type="SUPFAM" id="SSF57701">
    <property type="entry name" value="Zn2/Cys6 DNA-binding domain"/>
    <property type="match status" value="1"/>
</dbReference>
<dbReference type="OrthoDB" id="2740448at2759"/>
<dbReference type="PROSITE" id="PS00463">
    <property type="entry name" value="ZN2_CY6_FUNGAL_1"/>
    <property type="match status" value="1"/>
</dbReference>
<gene>
    <name evidence="8" type="ORF">PV05_07391</name>
</gene>
<dbReference type="GO" id="GO:0006351">
    <property type="term" value="P:DNA-templated transcription"/>
    <property type="evidence" value="ECO:0007669"/>
    <property type="project" value="InterPro"/>
</dbReference>
<dbReference type="STRING" id="348802.A0A0D2F5E1"/>
<dbReference type="InterPro" id="IPR036864">
    <property type="entry name" value="Zn2-C6_fun-type_DNA-bd_sf"/>
</dbReference>
<evidence type="ECO:0000259" key="7">
    <source>
        <dbReference type="PROSITE" id="PS50048"/>
    </source>
</evidence>
<feature type="region of interest" description="Disordered" evidence="6">
    <location>
        <begin position="1"/>
        <end position="23"/>
    </location>
</feature>
<evidence type="ECO:0000256" key="6">
    <source>
        <dbReference type="SAM" id="MobiDB-lite"/>
    </source>
</evidence>
<dbReference type="PANTHER" id="PTHR47785">
    <property type="entry name" value="ZN(II)2CYS6 TRANSCRIPTION FACTOR (EUROFUNG)-RELATED-RELATED"/>
    <property type="match status" value="1"/>
</dbReference>
<name>A0A0D2F5E1_9EURO</name>
<evidence type="ECO:0000313" key="8">
    <source>
        <dbReference type="EMBL" id="KIW55079.1"/>
    </source>
</evidence>
<keyword evidence="1" id="KW-0479">Metal-binding</keyword>
<evidence type="ECO:0000256" key="2">
    <source>
        <dbReference type="ARBA" id="ARBA00023015"/>
    </source>
</evidence>
<dbReference type="GO" id="GO:0000981">
    <property type="term" value="F:DNA-binding transcription factor activity, RNA polymerase II-specific"/>
    <property type="evidence" value="ECO:0007669"/>
    <property type="project" value="InterPro"/>
</dbReference>
<dbReference type="SMART" id="SM00066">
    <property type="entry name" value="GAL4"/>
    <property type="match status" value="1"/>
</dbReference>
<evidence type="ECO:0000256" key="1">
    <source>
        <dbReference type="ARBA" id="ARBA00022723"/>
    </source>
</evidence>
<dbReference type="GeneID" id="25329299"/>
<dbReference type="Proteomes" id="UP000054342">
    <property type="component" value="Unassembled WGS sequence"/>
</dbReference>
<dbReference type="PROSITE" id="PS50048">
    <property type="entry name" value="ZN2_CY6_FUNGAL_2"/>
    <property type="match status" value="1"/>
</dbReference>
<dbReference type="Gene3D" id="4.10.240.10">
    <property type="entry name" value="Zn(2)-C6 fungal-type DNA-binding domain"/>
    <property type="match status" value="1"/>
</dbReference>
<sequence length="534" mass="60209">MTALNARHITKSKGTQECAMESPSRVEKLRRRHPREGFTRNVAACDACRQSKTRCDNARPSCAKCATNGVRCIYSAKDPISMVDAWGAKILAAVHRIDQRLAGGAPTSCSPLSHSLDKNEKHSDDDQVEVEMLSRNDSLRTCVTGADAILSWPIFPSEKPVSIFGTSAFSAKRDRFTPGTPSTNLNQLQSLRRLYVSNIHTKAPIIDLNQLDKFIFDVAGNGLHASANTCLVLLVCALAKIWGNSTCDDVYTQVIYDSATAAPRLHTSLAVPEDRMKESLSYFAAARDMMSAAYLDDSLTGIQCFCLFGYWYQCNIEPVQSWKFFRTASTLWQAYHAKHRQQPSSRSEKENSLEQRLYWTCLKTECELRTELPDLPSSCLWASDFPFSFPSFSKPTDTDQADGLETGDPDPTTASSFYYLAEISLRRLLNRIRNSLGSLNPRMSTPDIQKFSQALAKHEHQLQRWVECLPVALQFAMPLRLEPPSEEPELVQLLRERYTQAYELLRRPYLYLCLHAHLDPELLEISTQRANDCL</sequence>
<feature type="domain" description="Zn(2)-C6 fungal-type" evidence="7">
    <location>
        <begin position="44"/>
        <end position="74"/>
    </location>
</feature>
<keyword evidence="3" id="KW-0238">DNA-binding</keyword>
<feature type="compositionally biased region" description="Basic and acidic residues" evidence="6">
    <location>
        <begin position="115"/>
        <end position="125"/>
    </location>
</feature>
<evidence type="ECO:0000256" key="5">
    <source>
        <dbReference type="ARBA" id="ARBA00023242"/>
    </source>
</evidence>
<dbReference type="InterPro" id="IPR001138">
    <property type="entry name" value="Zn2Cys6_DnaBD"/>
</dbReference>
<dbReference type="AlphaFoldDB" id="A0A0D2F5E1"/>
<dbReference type="Pfam" id="PF00172">
    <property type="entry name" value="Zn_clus"/>
    <property type="match status" value="1"/>
</dbReference>
<dbReference type="InterPro" id="IPR053181">
    <property type="entry name" value="EcdB-like_regulator"/>
</dbReference>
<dbReference type="CDD" id="cd00067">
    <property type="entry name" value="GAL4"/>
    <property type="match status" value="1"/>
</dbReference>
<dbReference type="GO" id="GO:0008270">
    <property type="term" value="F:zinc ion binding"/>
    <property type="evidence" value="ECO:0007669"/>
    <property type="project" value="InterPro"/>
</dbReference>
<reference evidence="8 9" key="1">
    <citation type="submission" date="2015-01" db="EMBL/GenBank/DDBJ databases">
        <title>The Genome Sequence of Exophiala xenobiotica CBS118157.</title>
        <authorList>
            <consortium name="The Broad Institute Genomics Platform"/>
            <person name="Cuomo C."/>
            <person name="de Hoog S."/>
            <person name="Gorbushina A."/>
            <person name="Stielow B."/>
            <person name="Teixiera M."/>
            <person name="Abouelleil A."/>
            <person name="Chapman S.B."/>
            <person name="Priest M."/>
            <person name="Young S.K."/>
            <person name="Wortman J."/>
            <person name="Nusbaum C."/>
            <person name="Birren B."/>
        </authorList>
    </citation>
    <scope>NUCLEOTIDE SEQUENCE [LARGE SCALE GENOMIC DNA]</scope>
    <source>
        <strain evidence="8 9">CBS 118157</strain>
    </source>
</reference>
<accession>A0A0D2F5E1</accession>
<evidence type="ECO:0000256" key="3">
    <source>
        <dbReference type="ARBA" id="ARBA00023125"/>
    </source>
</evidence>
<dbReference type="PANTHER" id="PTHR47785:SF5">
    <property type="entry name" value="ZN(II)2CYS6 TRANSCRIPTION FACTOR (EUROFUNG)"/>
    <property type="match status" value="1"/>
</dbReference>
<proteinExistence type="predicted"/>
<evidence type="ECO:0000256" key="4">
    <source>
        <dbReference type="ARBA" id="ARBA00023163"/>
    </source>
</evidence>
<dbReference type="HOGENOM" id="CLU_004835_2_2_1"/>
<keyword evidence="5" id="KW-0539">Nucleus</keyword>
<keyword evidence="9" id="KW-1185">Reference proteome</keyword>
<dbReference type="RefSeq" id="XP_013315663.1">
    <property type="nucleotide sequence ID" value="XM_013460209.1"/>
</dbReference>
<keyword evidence="2" id="KW-0805">Transcription regulation</keyword>
<dbReference type="EMBL" id="KN847320">
    <property type="protein sequence ID" value="KIW55079.1"/>
    <property type="molecule type" value="Genomic_DNA"/>
</dbReference>
<dbReference type="GO" id="GO:0003677">
    <property type="term" value="F:DNA binding"/>
    <property type="evidence" value="ECO:0007669"/>
    <property type="project" value="UniProtKB-KW"/>
</dbReference>
<organism evidence="8 9">
    <name type="scientific">Exophiala xenobiotica</name>
    <dbReference type="NCBI Taxonomy" id="348802"/>
    <lineage>
        <taxon>Eukaryota</taxon>
        <taxon>Fungi</taxon>
        <taxon>Dikarya</taxon>
        <taxon>Ascomycota</taxon>
        <taxon>Pezizomycotina</taxon>
        <taxon>Eurotiomycetes</taxon>
        <taxon>Chaetothyriomycetidae</taxon>
        <taxon>Chaetothyriales</taxon>
        <taxon>Herpotrichiellaceae</taxon>
        <taxon>Exophiala</taxon>
    </lineage>
</organism>
<keyword evidence="4" id="KW-0804">Transcription</keyword>